<evidence type="ECO:0000256" key="3">
    <source>
        <dbReference type="ARBA" id="ARBA00022525"/>
    </source>
</evidence>
<dbReference type="InterPro" id="IPR018116">
    <property type="entry name" value="Somatotropin_CS"/>
</dbReference>
<evidence type="ECO:0000256" key="7">
    <source>
        <dbReference type="RuleBase" id="RU003618"/>
    </source>
</evidence>
<organism evidence="8 9">
    <name type="scientific">Astyanax mexicanus</name>
    <name type="common">Blind cave fish</name>
    <name type="synonym">Astyanax fasciatus mexicanus</name>
    <dbReference type="NCBI Taxonomy" id="7994"/>
    <lineage>
        <taxon>Eukaryota</taxon>
        <taxon>Metazoa</taxon>
        <taxon>Chordata</taxon>
        <taxon>Craniata</taxon>
        <taxon>Vertebrata</taxon>
        <taxon>Euteleostomi</taxon>
        <taxon>Actinopterygii</taxon>
        <taxon>Neopterygii</taxon>
        <taxon>Teleostei</taxon>
        <taxon>Ostariophysi</taxon>
        <taxon>Characiformes</taxon>
        <taxon>Characoidei</taxon>
        <taxon>Acestrorhamphidae</taxon>
        <taxon>Acestrorhamphinae</taxon>
        <taxon>Astyanax</taxon>
    </lineage>
</organism>
<comment type="subcellular location">
    <subcellularLocation>
        <location evidence="1 7">Secreted</location>
    </subcellularLocation>
</comment>
<accession>A0A8B9KZJ5</accession>
<dbReference type="GO" id="GO:0031667">
    <property type="term" value="P:response to nutrient levels"/>
    <property type="evidence" value="ECO:0007669"/>
    <property type="project" value="TreeGrafter"/>
</dbReference>
<reference evidence="8" key="1">
    <citation type="submission" date="2025-08" db="UniProtKB">
        <authorList>
            <consortium name="Ensembl"/>
        </authorList>
    </citation>
    <scope>IDENTIFICATION</scope>
</reference>
<evidence type="ECO:0000256" key="2">
    <source>
        <dbReference type="ARBA" id="ARBA00008474"/>
    </source>
</evidence>
<keyword evidence="3" id="KW-0964">Secreted</keyword>
<evidence type="ECO:0000256" key="4">
    <source>
        <dbReference type="ARBA" id="ARBA00022702"/>
    </source>
</evidence>
<dbReference type="PROSITE" id="PS00338">
    <property type="entry name" value="SOMATOTROPIN_2"/>
    <property type="match status" value="1"/>
</dbReference>
<protein>
    <submittedName>
        <fullName evidence="8">Somatolactin beta</fullName>
    </submittedName>
</protein>
<dbReference type="Gene3D" id="1.20.1250.10">
    <property type="match status" value="1"/>
</dbReference>
<name>A0A8B9KZJ5_ASTMX</name>
<evidence type="ECO:0000313" key="9">
    <source>
        <dbReference type="Proteomes" id="UP000694621"/>
    </source>
</evidence>
<dbReference type="InterPro" id="IPR001400">
    <property type="entry name" value="Somatotropin/Prolactin"/>
</dbReference>
<dbReference type="GO" id="GO:0048513">
    <property type="term" value="P:animal organ development"/>
    <property type="evidence" value="ECO:0007669"/>
    <property type="project" value="TreeGrafter"/>
</dbReference>
<dbReference type="Pfam" id="PF00103">
    <property type="entry name" value="Hormone_1"/>
    <property type="match status" value="1"/>
</dbReference>
<comment type="similarity">
    <text evidence="2 7">Belongs to the somatotropin/prolactin family.</text>
</comment>
<dbReference type="PRINTS" id="PR00836">
    <property type="entry name" value="SOMATOTROPIN"/>
</dbReference>
<dbReference type="GO" id="GO:0005131">
    <property type="term" value="F:growth hormone receptor binding"/>
    <property type="evidence" value="ECO:0007669"/>
    <property type="project" value="TreeGrafter"/>
</dbReference>
<evidence type="ECO:0000313" key="8">
    <source>
        <dbReference type="Ensembl" id="ENSAMXP00005042970.1"/>
    </source>
</evidence>
<dbReference type="GO" id="GO:0060396">
    <property type="term" value="P:growth hormone receptor signaling pathway"/>
    <property type="evidence" value="ECO:0007669"/>
    <property type="project" value="TreeGrafter"/>
</dbReference>
<dbReference type="GO" id="GO:0045927">
    <property type="term" value="P:positive regulation of growth"/>
    <property type="evidence" value="ECO:0007669"/>
    <property type="project" value="TreeGrafter"/>
</dbReference>
<keyword evidence="6" id="KW-1015">Disulfide bond</keyword>
<keyword evidence="5" id="KW-0732">Signal</keyword>
<dbReference type="Ensembl" id="ENSAMXT00005046723.1">
    <property type="protein sequence ID" value="ENSAMXP00005042970.1"/>
    <property type="gene ID" value="ENSAMXG00005020021.1"/>
</dbReference>
<dbReference type="GO" id="GO:0005615">
    <property type="term" value="C:extracellular space"/>
    <property type="evidence" value="ECO:0007669"/>
    <property type="project" value="TreeGrafter"/>
</dbReference>
<dbReference type="SUPFAM" id="SSF47266">
    <property type="entry name" value="4-helical cytokines"/>
    <property type="match status" value="1"/>
</dbReference>
<evidence type="ECO:0000256" key="5">
    <source>
        <dbReference type="ARBA" id="ARBA00022729"/>
    </source>
</evidence>
<evidence type="ECO:0000256" key="1">
    <source>
        <dbReference type="ARBA" id="ARBA00004613"/>
    </source>
</evidence>
<dbReference type="AlphaFoldDB" id="A0A8B9KZJ5"/>
<dbReference type="PANTHER" id="PTHR11417:SF3">
    <property type="entry name" value="SOMATOLACTIN ALPHA ISOFORM X1-RELATED"/>
    <property type="match status" value="1"/>
</dbReference>
<dbReference type="InterPro" id="IPR009079">
    <property type="entry name" value="4_helix_cytokine-like_core"/>
</dbReference>
<proteinExistence type="inferred from homology"/>
<dbReference type="Proteomes" id="UP000694621">
    <property type="component" value="Unplaced"/>
</dbReference>
<keyword evidence="4 7" id="KW-0372">Hormone</keyword>
<dbReference type="GO" id="GO:0070186">
    <property type="term" value="F:growth hormone activity"/>
    <property type="evidence" value="ECO:0007669"/>
    <property type="project" value="TreeGrafter"/>
</dbReference>
<sequence length="224" mass="25926">KLIIKRNKIKITSFTKGNAFLIKLITIRNKIQWVCISKVDFYCCGSGCNLPVTLKKNFFLQEQMFIPFSFHAQQSHGGHLCTSNIFPIPTSKSEVQQISDKWLLHSVLILIQFWIDPLVELQASLDRYDNAPSDLLNKTKWMSTKLMNLEQGVLVLIRKMLEEGSLELHNNESVTPYLLPTDMVEHVLRDYAMLSCFKKDAHKMETFLKFLKCRQTNRPSCSIL</sequence>
<dbReference type="PANTHER" id="PTHR11417">
    <property type="entry name" value="SOMATOTROPIN,PROLACTIN"/>
    <property type="match status" value="1"/>
</dbReference>
<evidence type="ECO:0000256" key="6">
    <source>
        <dbReference type="ARBA" id="ARBA00023157"/>
    </source>
</evidence>
<dbReference type="GO" id="GO:0046427">
    <property type="term" value="P:positive regulation of receptor signaling pathway via JAK-STAT"/>
    <property type="evidence" value="ECO:0007669"/>
    <property type="project" value="TreeGrafter"/>
</dbReference>